<evidence type="ECO:0000313" key="10">
    <source>
        <dbReference type="EMBL" id="KAF2712128.1"/>
    </source>
</evidence>
<keyword evidence="6" id="KW-0325">Glycoprotein</keyword>
<evidence type="ECO:0000256" key="4">
    <source>
        <dbReference type="ARBA" id="ARBA00022729"/>
    </source>
</evidence>
<keyword evidence="5" id="KW-0472">Membrane</keyword>
<keyword evidence="3" id="KW-0336">GPI-anchor</keyword>
<keyword evidence="2" id="KW-1003">Cell membrane</keyword>
<evidence type="ECO:0000259" key="9">
    <source>
        <dbReference type="Pfam" id="PF20238"/>
    </source>
</evidence>
<evidence type="ECO:0000256" key="7">
    <source>
        <dbReference type="ARBA" id="ARBA00023288"/>
    </source>
</evidence>
<feature type="signal peptide" evidence="8">
    <location>
        <begin position="1"/>
        <end position="17"/>
    </location>
</feature>
<dbReference type="AlphaFoldDB" id="A0A6G1KH22"/>
<dbReference type="Pfam" id="PF20238">
    <property type="entry name" value="BIM1-like_dom"/>
    <property type="match status" value="1"/>
</dbReference>
<dbReference type="CDD" id="cd21176">
    <property type="entry name" value="LPMO_auxiliary-like"/>
    <property type="match status" value="1"/>
</dbReference>
<evidence type="ECO:0000256" key="3">
    <source>
        <dbReference type="ARBA" id="ARBA00022622"/>
    </source>
</evidence>
<reference evidence="10" key="1">
    <citation type="journal article" date="2020" name="Stud. Mycol.">
        <title>101 Dothideomycetes genomes: a test case for predicting lifestyles and emergence of pathogens.</title>
        <authorList>
            <person name="Haridas S."/>
            <person name="Albert R."/>
            <person name="Binder M."/>
            <person name="Bloem J."/>
            <person name="Labutti K."/>
            <person name="Salamov A."/>
            <person name="Andreopoulos B."/>
            <person name="Baker S."/>
            <person name="Barry K."/>
            <person name="Bills G."/>
            <person name="Bluhm B."/>
            <person name="Cannon C."/>
            <person name="Castanera R."/>
            <person name="Culley D."/>
            <person name="Daum C."/>
            <person name="Ezra D."/>
            <person name="Gonzalez J."/>
            <person name="Henrissat B."/>
            <person name="Kuo A."/>
            <person name="Liang C."/>
            <person name="Lipzen A."/>
            <person name="Lutzoni F."/>
            <person name="Magnuson J."/>
            <person name="Mondo S."/>
            <person name="Nolan M."/>
            <person name="Ohm R."/>
            <person name="Pangilinan J."/>
            <person name="Park H.-J."/>
            <person name="Ramirez L."/>
            <person name="Alfaro M."/>
            <person name="Sun H."/>
            <person name="Tritt A."/>
            <person name="Yoshinaga Y."/>
            <person name="Zwiers L.-H."/>
            <person name="Turgeon B."/>
            <person name="Goodwin S."/>
            <person name="Spatafora J."/>
            <person name="Crous P."/>
            <person name="Grigoriev I."/>
        </authorList>
    </citation>
    <scope>NUCLEOTIDE SEQUENCE</scope>
    <source>
        <strain evidence="10">CBS 279.74</strain>
    </source>
</reference>
<feature type="chain" id="PRO_5026052706" description="Copper acquisition factor BIM1-like domain-containing protein" evidence="8">
    <location>
        <begin position="18"/>
        <end position="216"/>
    </location>
</feature>
<evidence type="ECO:0000256" key="1">
    <source>
        <dbReference type="ARBA" id="ARBA00004609"/>
    </source>
</evidence>
<comment type="subcellular location">
    <subcellularLocation>
        <location evidence="1">Cell membrane</location>
        <topology evidence="1">Lipid-anchor</topology>
        <topology evidence="1">GPI-anchor</topology>
    </subcellularLocation>
</comment>
<dbReference type="PANTHER" id="PTHR34992">
    <property type="entry name" value="HYPHAL ANASTAMOSIS-7 PROTEIN"/>
    <property type="match status" value="1"/>
</dbReference>
<evidence type="ECO:0000256" key="6">
    <source>
        <dbReference type="ARBA" id="ARBA00023180"/>
    </source>
</evidence>
<evidence type="ECO:0000313" key="11">
    <source>
        <dbReference type="Proteomes" id="UP000799428"/>
    </source>
</evidence>
<feature type="domain" description="Copper acquisition factor BIM1-like" evidence="9">
    <location>
        <begin position="17"/>
        <end position="160"/>
    </location>
</feature>
<dbReference type="InterPro" id="IPR046530">
    <property type="entry name" value="BIM1-like_dom"/>
</dbReference>
<evidence type="ECO:0000256" key="5">
    <source>
        <dbReference type="ARBA" id="ARBA00023136"/>
    </source>
</evidence>
<protein>
    <recommendedName>
        <fullName evidence="9">Copper acquisition factor BIM1-like domain-containing protein</fullName>
    </recommendedName>
</protein>
<sequence>MLSNALALASLLPLAASHFLLDYPTARGFNDDTATKFPCGGFDSVKTPRTSFPTSGGPIQLDMHHAQTDVAIYLSVGDDPGSNYSVVLRHTFSLEGLGDFCAGMVTIPASLNIPDGTSATIQVVSNGDPDGGLFQCADVTLTSTALSTSDYNSHCTNHTGMKVVTENISGNPNETTDATPSASGAAASSSSTALASMPTAASWMLGVAGIAGLVML</sequence>
<evidence type="ECO:0000256" key="2">
    <source>
        <dbReference type="ARBA" id="ARBA00022475"/>
    </source>
</evidence>
<keyword evidence="11" id="KW-1185">Reference proteome</keyword>
<dbReference type="Proteomes" id="UP000799428">
    <property type="component" value="Unassembled WGS sequence"/>
</dbReference>
<dbReference type="PANTHER" id="PTHR34992:SF1">
    <property type="entry name" value="COPPER ACQUISITION FACTOR BIM1-LIKE DOMAIN-CONTAINING PROTEIN"/>
    <property type="match status" value="1"/>
</dbReference>
<accession>A0A6G1KH22</accession>
<dbReference type="InterPro" id="IPR046936">
    <property type="entry name" value="BIM1-like"/>
</dbReference>
<evidence type="ECO:0000256" key="8">
    <source>
        <dbReference type="SAM" id="SignalP"/>
    </source>
</evidence>
<dbReference type="GO" id="GO:0098552">
    <property type="term" value="C:side of membrane"/>
    <property type="evidence" value="ECO:0007669"/>
    <property type="project" value="UniProtKB-KW"/>
</dbReference>
<gene>
    <name evidence="10" type="ORF">K504DRAFT_464223</name>
</gene>
<name>A0A6G1KH22_9PLEO</name>
<organism evidence="10 11">
    <name type="scientific">Pleomassaria siparia CBS 279.74</name>
    <dbReference type="NCBI Taxonomy" id="1314801"/>
    <lineage>
        <taxon>Eukaryota</taxon>
        <taxon>Fungi</taxon>
        <taxon>Dikarya</taxon>
        <taxon>Ascomycota</taxon>
        <taxon>Pezizomycotina</taxon>
        <taxon>Dothideomycetes</taxon>
        <taxon>Pleosporomycetidae</taxon>
        <taxon>Pleosporales</taxon>
        <taxon>Pleomassariaceae</taxon>
        <taxon>Pleomassaria</taxon>
    </lineage>
</organism>
<dbReference type="GO" id="GO:0005886">
    <property type="term" value="C:plasma membrane"/>
    <property type="evidence" value="ECO:0007669"/>
    <property type="project" value="UniProtKB-SubCell"/>
</dbReference>
<keyword evidence="4 8" id="KW-0732">Signal</keyword>
<dbReference type="EMBL" id="MU005766">
    <property type="protein sequence ID" value="KAF2712128.1"/>
    <property type="molecule type" value="Genomic_DNA"/>
</dbReference>
<keyword evidence="7" id="KW-0449">Lipoprotein</keyword>
<dbReference type="OrthoDB" id="2146436at2759"/>
<proteinExistence type="predicted"/>